<reference evidence="3" key="1">
    <citation type="submission" date="2019-11" db="EMBL/GenBank/DDBJ databases">
        <title>Description of new Acetobacter species.</title>
        <authorList>
            <person name="Cleenwerck I."/>
            <person name="Sombolestani A.S."/>
        </authorList>
    </citation>
    <scope>NUCLEOTIDE SEQUENCE</scope>
    <source>
        <strain evidence="3">LMG 1626</strain>
    </source>
</reference>
<dbReference type="RefSeq" id="WP_166313497.1">
    <property type="nucleotide sequence ID" value="NZ_WOTH01000007.1"/>
</dbReference>
<feature type="signal peptide" evidence="1">
    <location>
        <begin position="1"/>
        <end position="21"/>
    </location>
</feature>
<accession>A0A967B5U3</accession>
<organism evidence="3 4">
    <name type="scientific">Acetobacter estunensis</name>
    <dbReference type="NCBI Taxonomy" id="104097"/>
    <lineage>
        <taxon>Bacteria</taxon>
        <taxon>Pseudomonadati</taxon>
        <taxon>Pseudomonadota</taxon>
        <taxon>Alphaproteobacteria</taxon>
        <taxon>Acetobacterales</taxon>
        <taxon>Acetobacteraceae</taxon>
        <taxon>Acetobacter</taxon>
    </lineage>
</organism>
<keyword evidence="1" id="KW-0732">Signal</keyword>
<comment type="caution">
    <text evidence="3">The sequence shown here is derived from an EMBL/GenBank/DDBJ whole genome shotgun (WGS) entry which is preliminary data.</text>
</comment>
<protein>
    <recommendedName>
        <fullName evidence="2">Rap1a immunity protein domain-containing protein</fullName>
    </recommendedName>
</protein>
<sequence>MKRTALLIAALGLFGAEAAHAQRVSPLTAGSFGRICTRGAAAGNEICDAYISGMADAVALAKINDRNEGDPNAPAGFCVPASETGPSMRGKVIAWLRAHRDVLQKPVGEGVFMALHDAYPCAAKMTAPKTESAPK</sequence>
<proteinExistence type="predicted"/>
<evidence type="ECO:0000259" key="2">
    <source>
        <dbReference type="Pfam" id="PF18602"/>
    </source>
</evidence>
<dbReference type="Proteomes" id="UP000597459">
    <property type="component" value="Unassembled WGS sequence"/>
</dbReference>
<dbReference type="Pfam" id="PF18602">
    <property type="entry name" value="Rap1a"/>
    <property type="match status" value="1"/>
</dbReference>
<gene>
    <name evidence="3" type="ORF">GOB87_05180</name>
</gene>
<evidence type="ECO:0000313" key="3">
    <source>
        <dbReference type="EMBL" id="NHO53355.1"/>
    </source>
</evidence>
<dbReference type="EMBL" id="WOTH01000007">
    <property type="protein sequence ID" value="NHO53355.1"/>
    <property type="molecule type" value="Genomic_DNA"/>
</dbReference>
<feature type="chain" id="PRO_5038065986" description="Rap1a immunity protein domain-containing protein" evidence="1">
    <location>
        <begin position="22"/>
        <end position="135"/>
    </location>
</feature>
<keyword evidence="4" id="KW-1185">Reference proteome</keyword>
<dbReference type="InterPro" id="IPR041238">
    <property type="entry name" value="Rap1a"/>
</dbReference>
<evidence type="ECO:0000256" key="1">
    <source>
        <dbReference type="SAM" id="SignalP"/>
    </source>
</evidence>
<name>A0A967B5U3_9PROT</name>
<dbReference type="Gene3D" id="1.10.890.40">
    <property type="match status" value="1"/>
</dbReference>
<dbReference type="AlphaFoldDB" id="A0A967B5U3"/>
<feature type="domain" description="Rap1a immunity protein" evidence="2">
    <location>
        <begin position="34"/>
        <end position="121"/>
    </location>
</feature>
<evidence type="ECO:0000313" key="4">
    <source>
        <dbReference type="Proteomes" id="UP000597459"/>
    </source>
</evidence>